<organism evidence="3 4">
    <name type="scientific">Rosa chinensis</name>
    <name type="common">China rose</name>
    <dbReference type="NCBI Taxonomy" id="74649"/>
    <lineage>
        <taxon>Eukaryota</taxon>
        <taxon>Viridiplantae</taxon>
        <taxon>Streptophyta</taxon>
        <taxon>Embryophyta</taxon>
        <taxon>Tracheophyta</taxon>
        <taxon>Spermatophyta</taxon>
        <taxon>Magnoliopsida</taxon>
        <taxon>eudicotyledons</taxon>
        <taxon>Gunneridae</taxon>
        <taxon>Pentapetalae</taxon>
        <taxon>rosids</taxon>
        <taxon>fabids</taxon>
        <taxon>Rosales</taxon>
        <taxon>Rosaceae</taxon>
        <taxon>Rosoideae</taxon>
        <taxon>Rosoideae incertae sedis</taxon>
        <taxon>Rosa</taxon>
    </lineage>
</organism>
<dbReference type="OMA" id="YCESHIG"/>
<name>A0A2P6RI35_ROSCH</name>
<keyword evidence="4" id="KW-1185">Reference proteome</keyword>
<keyword evidence="1" id="KW-0479">Metal-binding</keyword>
<feature type="domain" description="Fe2OG dioxygenase" evidence="2">
    <location>
        <begin position="162"/>
        <end position="266"/>
    </location>
</feature>
<dbReference type="InterPro" id="IPR050231">
    <property type="entry name" value="Iron_ascorbate_oxido_reductase"/>
</dbReference>
<dbReference type="Proteomes" id="UP000238479">
    <property type="component" value="Chromosome 2"/>
</dbReference>
<evidence type="ECO:0000256" key="1">
    <source>
        <dbReference type="RuleBase" id="RU003682"/>
    </source>
</evidence>
<dbReference type="EMBL" id="PDCK01000040">
    <property type="protein sequence ID" value="PRQ46071.1"/>
    <property type="molecule type" value="Genomic_DNA"/>
</dbReference>
<keyword evidence="3" id="KW-0223">Dioxygenase</keyword>
<dbReference type="AlphaFoldDB" id="A0A2P6RI35"/>
<dbReference type="Gramene" id="PRQ46071">
    <property type="protein sequence ID" value="PRQ46071"/>
    <property type="gene ID" value="RchiOBHm_Chr2g0085151"/>
</dbReference>
<keyword evidence="1" id="KW-0408">Iron</keyword>
<sequence>MGSITNTDAKIPVIDFSGDDLKPGTSSWLEACNKVCSALEDYGCFVATLSDADCLELHNTIFGSLDDLFGFAKEIKLHNTYEKPFRGYHSPNSVHEGLGIDDPTNPEATHKFTKLFWPHGNHHFCETANSYAKLVTGLDQTVTRMIFEHYGVEKYCESHIGSTDYVLRLHKYNAADKEKTHKALPEHTDLNLTTIIHQNHVNGLEVKTKHGDQWIGFDASPNSFIFMTGDGFQVWSNDRIQPCLHRVTMTENAVRYSVLLSTFHNGIITVPEELIDDEHPLKYKPLNHLDYLASQLALTTSRVCVKNFCGL</sequence>
<reference evidence="3 4" key="1">
    <citation type="journal article" date="2018" name="Nat. Genet.">
        <title>The Rosa genome provides new insights in the design of modern roses.</title>
        <authorList>
            <person name="Bendahmane M."/>
        </authorList>
    </citation>
    <scope>NUCLEOTIDE SEQUENCE [LARGE SCALE GENOMIC DNA]</scope>
    <source>
        <strain evidence="4">cv. Old Blush</strain>
    </source>
</reference>
<dbReference type="GO" id="GO:0046872">
    <property type="term" value="F:metal ion binding"/>
    <property type="evidence" value="ECO:0007669"/>
    <property type="project" value="UniProtKB-KW"/>
</dbReference>
<dbReference type="SUPFAM" id="SSF51197">
    <property type="entry name" value="Clavaminate synthase-like"/>
    <property type="match status" value="1"/>
</dbReference>
<proteinExistence type="inferred from homology"/>
<protein>
    <submittedName>
        <fullName evidence="3">Putative oxoglutarate/iron-dependent dioxygenase, isopenicillin N synthase</fullName>
    </submittedName>
</protein>
<dbReference type="Pfam" id="PF03171">
    <property type="entry name" value="2OG-FeII_Oxy"/>
    <property type="match status" value="1"/>
</dbReference>
<dbReference type="InterPro" id="IPR027443">
    <property type="entry name" value="IPNS-like_sf"/>
</dbReference>
<gene>
    <name evidence="3" type="ORF">RchiOBHm_Chr2g0085151</name>
</gene>
<dbReference type="InterPro" id="IPR005123">
    <property type="entry name" value="Oxoglu/Fe-dep_dioxygenase_dom"/>
</dbReference>
<dbReference type="Gene3D" id="2.60.120.330">
    <property type="entry name" value="B-lactam Antibiotic, Isopenicillin N Synthase, Chain"/>
    <property type="match status" value="1"/>
</dbReference>
<comment type="caution">
    <text evidence="3">The sequence shown here is derived from an EMBL/GenBank/DDBJ whole genome shotgun (WGS) entry which is preliminary data.</text>
</comment>
<evidence type="ECO:0000313" key="4">
    <source>
        <dbReference type="Proteomes" id="UP000238479"/>
    </source>
</evidence>
<accession>A0A2P6RI35</accession>
<dbReference type="PROSITE" id="PS51471">
    <property type="entry name" value="FE2OG_OXY"/>
    <property type="match status" value="1"/>
</dbReference>
<dbReference type="OrthoDB" id="1137658at2759"/>
<keyword evidence="1" id="KW-0560">Oxidoreductase</keyword>
<dbReference type="InterPro" id="IPR044861">
    <property type="entry name" value="IPNS-like_FE2OG_OXY"/>
</dbReference>
<dbReference type="PANTHER" id="PTHR47990">
    <property type="entry name" value="2-OXOGLUTARATE (2OG) AND FE(II)-DEPENDENT OXYGENASE SUPERFAMILY PROTEIN-RELATED"/>
    <property type="match status" value="1"/>
</dbReference>
<comment type="similarity">
    <text evidence="1">Belongs to the iron/ascorbate-dependent oxidoreductase family.</text>
</comment>
<dbReference type="GO" id="GO:0051213">
    <property type="term" value="F:dioxygenase activity"/>
    <property type="evidence" value="ECO:0007669"/>
    <property type="project" value="UniProtKB-KW"/>
</dbReference>
<evidence type="ECO:0000313" key="3">
    <source>
        <dbReference type="EMBL" id="PRQ46071.1"/>
    </source>
</evidence>
<evidence type="ECO:0000259" key="2">
    <source>
        <dbReference type="PROSITE" id="PS51471"/>
    </source>
</evidence>